<gene>
    <name evidence="2" type="ordered locus">DvMF_3196</name>
</gene>
<evidence type="ECO:0008006" key="3">
    <source>
        <dbReference type="Google" id="ProtNLM"/>
    </source>
</evidence>
<accession>B8DNJ0</accession>
<organism evidence="2">
    <name type="scientific">Nitratidesulfovibrio vulgaris (strain DSM 19637 / Miyazaki F)</name>
    <name type="common">Desulfovibrio vulgaris</name>
    <dbReference type="NCBI Taxonomy" id="883"/>
    <lineage>
        <taxon>Bacteria</taxon>
        <taxon>Pseudomonadati</taxon>
        <taxon>Thermodesulfobacteriota</taxon>
        <taxon>Desulfovibrionia</taxon>
        <taxon>Desulfovibrionales</taxon>
        <taxon>Desulfovibrionaceae</taxon>
        <taxon>Nitratidesulfovibrio</taxon>
    </lineage>
</organism>
<dbReference type="SUPFAM" id="SSF53850">
    <property type="entry name" value="Periplasmic binding protein-like II"/>
    <property type="match status" value="1"/>
</dbReference>
<reference evidence="2" key="1">
    <citation type="submission" date="2008-10" db="EMBL/GenBank/DDBJ databases">
        <title>Complete sequence of Desulfovibrio vulgaris str. 'Miyazaki F'.</title>
        <authorList>
            <person name="Lucas S."/>
            <person name="Copeland A."/>
            <person name="Lapidus A."/>
            <person name="Glavina del Rio T."/>
            <person name="Dalin E."/>
            <person name="Tice H."/>
            <person name="Bruce D."/>
            <person name="Goodwin L."/>
            <person name="Pitluck S."/>
            <person name="Sims D."/>
            <person name="Brettin T."/>
            <person name="Detter J.C."/>
            <person name="Han C."/>
            <person name="Larimer F."/>
            <person name="Land M."/>
            <person name="Hauser L."/>
            <person name="Kyrpides N."/>
            <person name="Mikhailova N."/>
            <person name="Hazen T.C."/>
            <person name="Richardson P."/>
        </authorList>
    </citation>
    <scope>NUCLEOTIDE SEQUENCE</scope>
    <source>
        <strain evidence="2">Miyazaki F</strain>
    </source>
</reference>
<dbReference type="KEGG" id="dvm:DvMF_3196"/>
<dbReference type="STRING" id="883.DvMF_3196"/>
<evidence type="ECO:0000256" key="1">
    <source>
        <dbReference type="SAM" id="MobiDB-lite"/>
    </source>
</evidence>
<evidence type="ECO:0000313" key="2">
    <source>
        <dbReference type="EMBL" id="ACL10132.1"/>
    </source>
</evidence>
<dbReference type="HOGENOM" id="CLU_862579_0_0_7"/>
<dbReference type="EMBL" id="CP001197">
    <property type="protein sequence ID" value="ACL10132.1"/>
    <property type="molecule type" value="Genomic_DNA"/>
</dbReference>
<dbReference type="OrthoDB" id="245568at2"/>
<sequence length="322" mass="34712">MIHWGHRARGVAAIVHGMAVCAVLALVCVLVSGVPGARAARAAEATVRQPLEPAPDAVSQHATSQDAVSQDAPRQDAAKQDAASQNAVDEAEIPAAVPAAPPPAGQELRIGFSTSSLPYVDMVNKSGLEPRLVAAALGRSGYRVVPVFLPHARALELVRKGTLDGCGPVGRHADVAGLALGDMYLQYRNVAVSLEAAGLDINSLADLQNLPVTAFHNARVFMGPDFAAMAGANPRYEEQVDQRAQVEAFFHRRDRVIVVDERIFAFHRARLAARGVGAPVRIHRIFPAQDRFFVFRDPVVRDAFDAGLRQLQESGEYRRMVR</sequence>
<feature type="region of interest" description="Disordered" evidence="1">
    <location>
        <begin position="52"/>
        <end position="90"/>
    </location>
</feature>
<protein>
    <recommendedName>
        <fullName evidence="3">Solute-binding protein family 3/N-terminal domain-containing protein</fullName>
    </recommendedName>
</protein>
<name>B8DNJ0_NITV9</name>
<proteinExistence type="predicted"/>
<dbReference type="AlphaFoldDB" id="B8DNJ0"/>
<dbReference type="eggNOG" id="COG0834">
    <property type="taxonomic scope" value="Bacteria"/>
</dbReference>